<evidence type="ECO:0000313" key="2">
    <source>
        <dbReference type="EMBL" id="ACJ85285.1"/>
    </source>
</evidence>
<dbReference type="AlphaFoldDB" id="B7FKK1"/>
<feature type="transmembrane region" description="Helical" evidence="1">
    <location>
        <begin position="45"/>
        <end position="68"/>
    </location>
</feature>
<name>B7FKK1_MEDTR</name>
<proteinExistence type="evidence at transcript level"/>
<accession>B7FKK1</accession>
<evidence type="ECO:0000256" key="1">
    <source>
        <dbReference type="SAM" id="Phobius"/>
    </source>
</evidence>
<evidence type="ECO:0008006" key="3">
    <source>
        <dbReference type="Google" id="ProtNLM"/>
    </source>
</evidence>
<sequence>MCNTLCHAFSKLYKLKMATSGKIALCWGIIGSSQGKSEFHLSLFILFYFICIVMNEQGFTCFMICPYYELF</sequence>
<keyword evidence="1" id="KW-0472">Membrane</keyword>
<dbReference type="EMBL" id="BT052620">
    <property type="protein sequence ID" value="ACJ85285.1"/>
    <property type="molecule type" value="mRNA"/>
</dbReference>
<organism evidence="2">
    <name type="scientific">Medicago truncatula</name>
    <name type="common">Barrel medic</name>
    <name type="synonym">Medicago tribuloides</name>
    <dbReference type="NCBI Taxonomy" id="3880"/>
    <lineage>
        <taxon>Eukaryota</taxon>
        <taxon>Viridiplantae</taxon>
        <taxon>Streptophyta</taxon>
        <taxon>Embryophyta</taxon>
        <taxon>Tracheophyta</taxon>
        <taxon>Spermatophyta</taxon>
        <taxon>Magnoliopsida</taxon>
        <taxon>eudicotyledons</taxon>
        <taxon>Gunneridae</taxon>
        <taxon>Pentapetalae</taxon>
        <taxon>rosids</taxon>
        <taxon>fabids</taxon>
        <taxon>Fabales</taxon>
        <taxon>Fabaceae</taxon>
        <taxon>Papilionoideae</taxon>
        <taxon>50 kb inversion clade</taxon>
        <taxon>NPAAA clade</taxon>
        <taxon>Hologalegina</taxon>
        <taxon>IRL clade</taxon>
        <taxon>Trifolieae</taxon>
        <taxon>Medicago</taxon>
    </lineage>
</organism>
<protein>
    <recommendedName>
        <fullName evidence="3">Transmembrane protein</fullName>
    </recommendedName>
</protein>
<keyword evidence="1" id="KW-1133">Transmembrane helix</keyword>
<keyword evidence="1" id="KW-0812">Transmembrane</keyword>
<reference evidence="2" key="1">
    <citation type="submission" date="2008-12" db="EMBL/GenBank/DDBJ databases">
        <title>Medicago truncatula full length cdna cloning project.</title>
        <authorList>
            <person name="Moskal W."/>
            <person name="Chan A."/>
            <person name="Cheung F."/>
            <person name="Xiao Y."/>
            <person name="Town C.D."/>
        </authorList>
    </citation>
    <scope>NUCLEOTIDE SEQUENCE</scope>
</reference>